<accession>A0A7X0NJN7</accession>
<feature type="domain" description="DUF4097" evidence="2">
    <location>
        <begin position="36"/>
        <end position="259"/>
    </location>
</feature>
<reference evidence="3 4" key="1">
    <citation type="submission" date="2020-08" db="EMBL/GenBank/DDBJ databases">
        <title>Genomic Encyclopedia of Type Strains, Phase IV (KMG-IV): sequencing the most valuable type-strain genomes for metagenomic binning, comparative biology and taxonomic classification.</title>
        <authorList>
            <person name="Goeker M."/>
        </authorList>
    </citation>
    <scope>NUCLEOTIDE SEQUENCE [LARGE SCALE GENOMIC DNA]</scope>
    <source>
        <strain evidence="3 4">DSM 26287</strain>
    </source>
</reference>
<keyword evidence="1" id="KW-0732">Signal</keyword>
<dbReference type="InterPro" id="IPR025164">
    <property type="entry name" value="Toastrack_DUF4097"/>
</dbReference>
<organism evidence="3 4">
    <name type="scientific">Thalassotalea piscium</name>
    <dbReference type="NCBI Taxonomy" id="1230533"/>
    <lineage>
        <taxon>Bacteria</taxon>
        <taxon>Pseudomonadati</taxon>
        <taxon>Pseudomonadota</taxon>
        <taxon>Gammaproteobacteria</taxon>
        <taxon>Alteromonadales</taxon>
        <taxon>Colwelliaceae</taxon>
        <taxon>Thalassotalea</taxon>
    </lineage>
</organism>
<protein>
    <submittedName>
        <fullName evidence="3">DUF4097 and DUF4098 domain-containing protein YvlB</fullName>
    </submittedName>
</protein>
<proteinExistence type="predicted"/>
<feature type="chain" id="PRO_5030709430" evidence="1">
    <location>
        <begin position="22"/>
        <end position="317"/>
    </location>
</feature>
<dbReference type="AlphaFoldDB" id="A0A7X0NJN7"/>
<feature type="signal peptide" evidence="1">
    <location>
        <begin position="1"/>
        <end position="21"/>
    </location>
</feature>
<gene>
    <name evidence="3" type="ORF">HNQ55_003188</name>
</gene>
<dbReference type="Pfam" id="PF13349">
    <property type="entry name" value="DUF4097"/>
    <property type="match status" value="1"/>
</dbReference>
<dbReference type="EMBL" id="JACHHU010000034">
    <property type="protein sequence ID" value="MBB6544655.1"/>
    <property type="molecule type" value="Genomic_DNA"/>
</dbReference>
<comment type="caution">
    <text evidence="3">The sequence shown here is derived from an EMBL/GenBank/DDBJ whole genome shotgun (WGS) entry which is preliminary data.</text>
</comment>
<keyword evidence="4" id="KW-1185">Reference proteome</keyword>
<name>A0A7X0NJN7_9GAMM</name>
<dbReference type="RefSeq" id="WP_184425970.1">
    <property type="nucleotide sequence ID" value="NZ_AP027362.1"/>
</dbReference>
<dbReference type="Proteomes" id="UP000537141">
    <property type="component" value="Unassembled WGS sequence"/>
</dbReference>
<evidence type="ECO:0000259" key="2">
    <source>
        <dbReference type="Pfam" id="PF13349"/>
    </source>
</evidence>
<sequence length="317" mass="33678">MRSLIQLILLSVVLVSSMAYAGEKVSETLPLNDASKVIIENQRGQVNVIGSNDNFVSVEGELDDDAQAFIFEQSGATITIKVQMPNSKRNWGNNDKRGSILTITIPRQVRVGFNGVSSDIEISDFIQGVDIKTVSGEVSAKHLQKNIDINTISGDIESELLSGKVQLSTVSGDLDDEKSSGRLLIKSVSGSIKTTTNAKEVSAETVSGDIKLNLASIDELSVSSVSGDSDVSLLLNPQATVKLSSVSGEFTLKFAERTQANFALKTNAGGSIKNKITKDKAHRSKFGPNEKLSFTTGDGNGSVKVTTVSGDIILLAN</sequence>
<evidence type="ECO:0000256" key="1">
    <source>
        <dbReference type="SAM" id="SignalP"/>
    </source>
</evidence>
<evidence type="ECO:0000313" key="3">
    <source>
        <dbReference type="EMBL" id="MBB6544655.1"/>
    </source>
</evidence>
<evidence type="ECO:0000313" key="4">
    <source>
        <dbReference type="Proteomes" id="UP000537141"/>
    </source>
</evidence>